<evidence type="ECO:0000313" key="3">
    <source>
        <dbReference type="EMBL" id="MBR0664745.1"/>
    </source>
</evidence>
<reference evidence="4" key="1">
    <citation type="journal article" date="2021" name="Syst. Appl. Microbiol.">
        <title>Roseomonas hellenica sp. nov., isolated from roots of wild-growing Alkanna tinctoria.</title>
        <authorList>
            <person name="Rat A."/>
            <person name="Naranjo H.D."/>
            <person name="Lebbe L."/>
            <person name="Cnockaert M."/>
            <person name="Krigas N."/>
            <person name="Grigoriadou K."/>
            <person name="Maloupa E."/>
            <person name="Willems A."/>
        </authorList>
    </citation>
    <scope>NUCLEOTIDE SEQUENCE [LARGE SCALE GENOMIC DNA]</scope>
    <source>
        <strain evidence="4">LMG 31523</strain>
    </source>
</reference>
<name>A0ABS5EWS0_9PROT</name>
<evidence type="ECO:0000256" key="2">
    <source>
        <dbReference type="SAM" id="MobiDB-lite"/>
    </source>
</evidence>
<keyword evidence="4" id="KW-1185">Reference proteome</keyword>
<feature type="region of interest" description="Disordered" evidence="2">
    <location>
        <begin position="1"/>
        <end position="37"/>
    </location>
</feature>
<accession>A0ABS5EWS0</accession>
<feature type="coiled-coil region" evidence="1">
    <location>
        <begin position="161"/>
        <end position="246"/>
    </location>
</feature>
<dbReference type="RefSeq" id="WP_211852407.1">
    <property type="nucleotide sequence ID" value="NZ_JAAGBB010000010.1"/>
</dbReference>
<proteinExistence type="predicted"/>
<protein>
    <submittedName>
        <fullName evidence="3">Uncharacterized protein</fullName>
    </submittedName>
</protein>
<sequence length="549" mass="61012">MSTYGAARQAKSTKTEQRDTTAVRRADRSSTEETPNIQGNTFHKIIVQAALTPEQKMQEVAKALEFAGTREENRDRIKEFDAFKEYMQSISEEMSKQRIAMTDTETFAELQRVYGDFNNDLNDFIDAMKPLTDITDALYKLRENGQTREALARIKEDREWDEKHARDVEQATTRLDELKARQLALENENIALAQDKGFFGYGAIRSSSVAKIKVNEAEITRMTAEIKDLTDKIAALTQEKDQKSATRLDSAEIGKLRELLDLTTEEHVKQQAALVERALAFVNNGKTRFGSIRSHLDKMVQQIEGLGDNNSNMVQTYAVLNEATKLAETSNQRKREELIQAPDGENLIDKMKREQSKQDIDEHIGILATATVDTMQAYGELTAEAIKIRNMEAATKKQGESARAMHSRGIASVASQLSTVMTAVNSAAINEAQAMAGSTLAEMTRVTNEVARKESIRIATGREDVNTDLEEMLNQLAQFGDVQREATAITRDALTRMRENLAELEGLATDVGKDTQEFVGVAADVVAGVSKPEEKSPPPPSATPSPFKL</sequence>
<feature type="compositionally biased region" description="Basic and acidic residues" evidence="2">
    <location>
        <begin position="13"/>
        <end position="31"/>
    </location>
</feature>
<gene>
    <name evidence="3" type="ORF">GXW71_10320</name>
</gene>
<dbReference type="EMBL" id="JAAGBB010000010">
    <property type="protein sequence ID" value="MBR0664745.1"/>
    <property type="molecule type" value="Genomic_DNA"/>
</dbReference>
<evidence type="ECO:0000256" key="1">
    <source>
        <dbReference type="SAM" id="Coils"/>
    </source>
</evidence>
<dbReference type="Proteomes" id="UP001196870">
    <property type="component" value="Unassembled WGS sequence"/>
</dbReference>
<feature type="region of interest" description="Disordered" evidence="2">
    <location>
        <begin position="528"/>
        <end position="549"/>
    </location>
</feature>
<evidence type="ECO:0000313" key="4">
    <source>
        <dbReference type="Proteomes" id="UP001196870"/>
    </source>
</evidence>
<keyword evidence="1" id="KW-0175">Coiled coil</keyword>
<comment type="caution">
    <text evidence="3">The sequence shown here is derived from an EMBL/GenBank/DDBJ whole genome shotgun (WGS) entry which is preliminary data.</text>
</comment>
<organism evidence="3 4">
    <name type="scientific">Plastoroseomonas hellenica</name>
    <dbReference type="NCBI Taxonomy" id="2687306"/>
    <lineage>
        <taxon>Bacteria</taxon>
        <taxon>Pseudomonadati</taxon>
        <taxon>Pseudomonadota</taxon>
        <taxon>Alphaproteobacteria</taxon>
        <taxon>Acetobacterales</taxon>
        <taxon>Acetobacteraceae</taxon>
        <taxon>Plastoroseomonas</taxon>
    </lineage>
</organism>